<evidence type="ECO:0000313" key="14">
    <source>
        <dbReference type="Proteomes" id="UP000807850"/>
    </source>
</evidence>
<sequence length="248" mass="25879">MSARVPGDAAPSWILVPDLPAAGGRVSLGAGESHYLARVFRARPGDRVSATDGNGAIAALRLIEIGGSVTAEVETRERREMEREAWVLCGAPEGERADWMIEKLAELGVRVLQPLDCERGVWRGGARRIERWRRVAAAALRQSRRAFLLDVRPPMDLAGALDALPAGGMRCLCDATGPHGVAAAAAGAGNAVGLIGPAAGFTAGEAERVRAAGFSPMRLAGARLRTETAAVAWAAWWASAMDAAPGAA</sequence>
<comment type="similarity">
    <text evidence="2 10">Belongs to the RNA methyltransferase RsmE family.</text>
</comment>
<dbReference type="GO" id="GO:0070042">
    <property type="term" value="F:rRNA (uridine-N3-)-methyltransferase activity"/>
    <property type="evidence" value="ECO:0007669"/>
    <property type="project" value="TreeGrafter"/>
</dbReference>
<dbReference type="PIRSF" id="PIRSF015601">
    <property type="entry name" value="MTase_slr0722"/>
    <property type="match status" value="1"/>
</dbReference>
<evidence type="ECO:0000256" key="4">
    <source>
        <dbReference type="ARBA" id="ARBA00022552"/>
    </source>
</evidence>
<dbReference type="Pfam" id="PF20260">
    <property type="entry name" value="PUA_4"/>
    <property type="match status" value="1"/>
</dbReference>
<feature type="domain" description="Ribosomal RNA small subunit methyltransferase E methyltransferase" evidence="11">
    <location>
        <begin position="83"/>
        <end position="237"/>
    </location>
</feature>
<keyword evidence="4 10" id="KW-0698">rRNA processing</keyword>
<evidence type="ECO:0000256" key="2">
    <source>
        <dbReference type="ARBA" id="ARBA00005528"/>
    </source>
</evidence>
<dbReference type="SUPFAM" id="SSF88697">
    <property type="entry name" value="PUA domain-like"/>
    <property type="match status" value="1"/>
</dbReference>
<dbReference type="InterPro" id="IPR015947">
    <property type="entry name" value="PUA-like_sf"/>
</dbReference>
<proteinExistence type="inferred from homology"/>
<dbReference type="NCBIfam" id="TIGR00046">
    <property type="entry name" value="RsmE family RNA methyltransferase"/>
    <property type="match status" value="1"/>
</dbReference>
<keyword evidence="6 10" id="KW-0808">Transferase</keyword>
<name>A0A9D6QIT6_UNCEI</name>
<dbReference type="EC" id="2.1.1.193" evidence="10"/>
<dbReference type="InterPro" id="IPR029026">
    <property type="entry name" value="tRNA_m1G_MTases_N"/>
</dbReference>
<reference evidence="13" key="1">
    <citation type="submission" date="2020-07" db="EMBL/GenBank/DDBJ databases">
        <title>Huge and variable diversity of episymbiotic CPR bacteria and DPANN archaea in groundwater ecosystems.</title>
        <authorList>
            <person name="He C.Y."/>
            <person name="Keren R."/>
            <person name="Whittaker M."/>
            <person name="Farag I.F."/>
            <person name="Doudna J."/>
            <person name="Cate J.H.D."/>
            <person name="Banfield J.F."/>
        </authorList>
    </citation>
    <scope>NUCLEOTIDE SEQUENCE</scope>
    <source>
        <strain evidence="13">NC_groundwater_928_Pr1_S-0.2um_72_17</strain>
    </source>
</reference>
<dbReference type="EMBL" id="JACQAY010000184">
    <property type="protein sequence ID" value="MBI3539782.1"/>
    <property type="molecule type" value="Genomic_DNA"/>
</dbReference>
<evidence type="ECO:0000256" key="9">
    <source>
        <dbReference type="ARBA" id="ARBA00047944"/>
    </source>
</evidence>
<keyword evidence="7 10" id="KW-0949">S-adenosyl-L-methionine</keyword>
<dbReference type="SUPFAM" id="SSF75217">
    <property type="entry name" value="alpha/beta knot"/>
    <property type="match status" value="1"/>
</dbReference>
<comment type="catalytic activity">
    <reaction evidence="9 10">
        <text>uridine(1498) in 16S rRNA + S-adenosyl-L-methionine = N(3)-methyluridine(1498) in 16S rRNA + S-adenosyl-L-homocysteine + H(+)</text>
        <dbReference type="Rhea" id="RHEA:42920"/>
        <dbReference type="Rhea" id="RHEA-COMP:10283"/>
        <dbReference type="Rhea" id="RHEA-COMP:10284"/>
        <dbReference type="ChEBI" id="CHEBI:15378"/>
        <dbReference type="ChEBI" id="CHEBI:57856"/>
        <dbReference type="ChEBI" id="CHEBI:59789"/>
        <dbReference type="ChEBI" id="CHEBI:65315"/>
        <dbReference type="ChEBI" id="CHEBI:74502"/>
        <dbReference type="EC" id="2.1.1.193"/>
    </reaction>
</comment>
<evidence type="ECO:0000259" key="11">
    <source>
        <dbReference type="Pfam" id="PF04452"/>
    </source>
</evidence>
<comment type="caution">
    <text evidence="13">The sequence shown here is derived from an EMBL/GenBank/DDBJ whole genome shotgun (WGS) entry which is preliminary data.</text>
</comment>
<keyword evidence="5 10" id="KW-0489">Methyltransferase</keyword>
<dbReference type="Proteomes" id="UP000807850">
    <property type="component" value="Unassembled WGS sequence"/>
</dbReference>
<dbReference type="AlphaFoldDB" id="A0A9D6QIT6"/>
<dbReference type="PANTHER" id="PTHR30027">
    <property type="entry name" value="RIBOSOMAL RNA SMALL SUBUNIT METHYLTRANSFERASE E"/>
    <property type="match status" value="1"/>
</dbReference>
<dbReference type="CDD" id="cd18084">
    <property type="entry name" value="RsmE-like"/>
    <property type="match status" value="1"/>
</dbReference>
<evidence type="ECO:0000256" key="5">
    <source>
        <dbReference type="ARBA" id="ARBA00022603"/>
    </source>
</evidence>
<evidence type="ECO:0000256" key="1">
    <source>
        <dbReference type="ARBA" id="ARBA00004496"/>
    </source>
</evidence>
<evidence type="ECO:0000256" key="6">
    <source>
        <dbReference type="ARBA" id="ARBA00022679"/>
    </source>
</evidence>
<evidence type="ECO:0000259" key="12">
    <source>
        <dbReference type="Pfam" id="PF20260"/>
    </source>
</evidence>
<dbReference type="InterPro" id="IPR029028">
    <property type="entry name" value="Alpha/beta_knot_MTases"/>
</dbReference>
<keyword evidence="3 10" id="KW-0963">Cytoplasm</keyword>
<organism evidence="13 14">
    <name type="scientific">Eiseniibacteriota bacterium</name>
    <dbReference type="NCBI Taxonomy" id="2212470"/>
    <lineage>
        <taxon>Bacteria</taxon>
        <taxon>Candidatus Eiseniibacteriota</taxon>
    </lineage>
</organism>
<dbReference type="InterPro" id="IPR046887">
    <property type="entry name" value="RsmE_PUA-like"/>
</dbReference>
<evidence type="ECO:0000256" key="10">
    <source>
        <dbReference type="PIRNR" id="PIRNR015601"/>
    </source>
</evidence>
<feature type="domain" description="Ribosomal RNA small subunit methyltransferase E PUA-like" evidence="12">
    <location>
        <begin position="31"/>
        <end position="69"/>
    </location>
</feature>
<evidence type="ECO:0000256" key="8">
    <source>
        <dbReference type="ARBA" id="ARBA00025699"/>
    </source>
</evidence>
<evidence type="ECO:0000256" key="3">
    <source>
        <dbReference type="ARBA" id="ARBA00022490"/>
    </source>
</evidence>
<evidence type="ECO:0000313" key="13">
    <source>
        <dbReference type="EMBL" id="MBI3539782.1"/>
    </source>
</evidence>
<comment type="function">
    <text evidence="8 10">Specifically methylates the N3 position of the uracil ring of uridine 1498 (m3U1498) in 16S rRNA. Acts on the fully assembled 30S ribosomal subunit.</text>
</comment>
<dbReference type="InterPro" id="IPR006700">
    <property type="entry name" value="RsmE"/>
</dbReference>
<comment type="subcellular location">
    <subcellularLocation>
        <location evidence="1 10">Cytoplasm</location>
    </subcellularLocation>
</comment>
<dbReference type="GO" id="GO:0070475">
    <property type="term" value="P:rRNA base methylation"/>
    <property type="evidence" value="ECO:0007669"/>
    <property type="project" value="TreeGrafter"/>
</dbReference>
<dbReference type="PANTHER" id="PTHR30027:SF3">
    <property type="entry name" value="16S RRNA (URACIL(1498)-N(3))-METHYLTRANSFERASE"/>
    <property type="match status" value="1"/>
</dbReference>
<dbReference type="Pfam" id="PF04452">
    <property type="entry name" value="Methyltrans_RNA"/>
    <property type="match status" value="1"/>
</dbReference>
<evidence type="ECO:0000256" key="7">
    <source>
        <dbReference type="ARBA" id="ARBA00022691"/>
    </source>
</evidence>
<protein>
    <recommendedName>
        <fullName evidence="10">Ribosomal RNA small subunit methyltransferase E</fullName>
        <ecNumber evidence="10">2.1.1.193</ecNumber>
    </recommendedName>
</protein>
<dbReference type="GO" id="GO:0005737">
    <property type="term" value="C:cytoplasm"/>
    <property type="evidence" value="ECO:0007669"/>
    <property type="project" value="UniProtKB-SubCell"/>
</dbReference>
<dbReference type="Gene3D" id="3.40.1280.10">
    <property type="match status" value="1"/>
</dbReference>
<dbReference type="InterPro" id="IPR046886">
    <property type="entry name" value="RsmE_MTase_dom"/>
</dbReference>
<accession>A0A9D6QIT6</accession>
<gene>
    <name evidence="13" type="ORF">HY076_05875</name>
</gene>